<keyword evidence="2" id="KW-0418">Kinase</keyword>
<evidence type="ECO:0000313" key="2">
    <source>
        <dbReference type="EMBL" id="GIH15580.1"/>
    </source>
</evidence>
<keyword evidence="3" id="KW-1185">Reference proteome</keyword>
<dbReference type="SUPFAM" id="SSF53067">
    <property type="entry name" value="Actin-like ATPase domain"/>
    <property type="match status" value="2"/>
</dbReference>
<name>A0A8J3VQX4_9ACTN</name>
<dbReference type="PANTHER" id="PTHR43190">
    <property type="entry name" value="N-ACETYL-D-GLUCOSAMINE KINASE"/>
    <property type="match status" value="1"/>
</dbReference>
<dbReference type="EMBL" id="BONZ01000035">
    <property type="protein sequence ID" value="GIH15580.1"/>
    <property type="molecule type" value="Genomic_DNA"/>
</dbReference>
<gene>
    <name evidence="2" type="ORF">Raf01_37520</name>
</gene>
<dbReference type="AlphaFoldDB" id="A0A8J3VQX4"/>
<reference evidence="2" key="1">
    <citation type="submission" date="2021-01" db="EMBL/GenBank/DDBJ databases">
        <title>Whole genome shotgun sequence of Rugosimonospora africana NBRC 104875.</title>
        <authorList>
            <person name="Komaki H."/>
            <person name="Tamura T."/>
        </authorList>
    </citation>
    <scope>NUCLEOTIDE SEQUENCE</scope>
    <source>
        <strain evidence="2">NBRC 104875</strain>
    </source>
</reference>
<keyword evidence="2" id="KW-0808">Transferase</keyword>
<comment type="caution">
    <text evidence="2">The sequence shown here is derived from an EMBL/GenBank/DDBJ whole genome shotgun (WGS) entry which is preliminary data.</text>
</comment>
<dbReference type="Pfam" id="PF01869">
    <property type="entry name" value="BcrAD_BadFG"/>
    <property type="match status" value="1"/>
</dbReference>
<accession>A0A8J3VQX4</accession>
<proteinExistence type="predicted"/>
<dbReference type="RefSeq" id="WP_203919205.1">
    <property type="nucleotide sequence ID" value="NZ_BONZ01000035.1"/>
</dbReference>
<dbReference type="InterPro" id="IPR002731">
    <property type="entry name" value="ATPase_BadF"/>
</dbReference>
<sequence length="334" mass="33743">MPNAADGAGSLVLGIDAGAGLVEAVCATTDGEVVGRGRSGSANAMAMPVAEVADHLSSAARQATETVDPRLVSHVVVGAAGVIRYTRGATVEPLAQVWDSAGLTCPVRVVADAVTAFAAGTSRRHGAVLIAGIGAIAARIGDEEVLERVDGNGWLVGDDGSGFWLGRQAVRAVFAALDHRGEPTLLTQAVLATLTGDETVPADPAEQVVVLRDTVYDGPPIALAGLAPLVPAAAEAGDRVAQRIVDRAVALLVDSATSLSAAEPDEPLVLAGSLLSGGGPIGREVQRRLARHRRTDPILAGSCAGAAAWLAAGIVAPDLDPAAHARLTRRPVSP</sequence>
<dbReference type="Gene3D" id="3.30.420.40">
    <property type="match status" value="2"/>
</dbReference>
<dbReference type="CDD" id="cd24007">
    <property type="entry name" value="ASKHA_NBD_eukNAGK-like"/>
    <property type="match status" value="1"/>
</dbReference>
<dbReference type="InterPro" id="IPR052519">
    <property type="entry name" value="Euk-type_GlcNAc_Kinase"/>
</dbReference>
<evidence type="ECO:0000259" key="1">
    <source>
        <dbReference type="Pfam" id="PF01869"/>
    </source>
</evidence>
<dbReference type="Proteomes" id="UP000642748">
    <property type="component" value="Unassembled WGS sequence"/>
</dbReference>
<dbReference type="GO" id="GO:0016301">
    <property type="term" value="F:kinase activity"/>
    <property type="evidence" value="ECO:0007669"/>
    <property type="project" value="UniProtKB-KW"/>
</dbReference>
<dbReference type="PANTHER" id="PTHR43190:SF3">
    <property type="entry name" value="N-ACETYL-D-GLUCOSAMINE KINASE"/>
    <property type="match status" value="1"/>
</dbReference>
<protein>
    <submittedName>
        <fullName evidence="2">N-acetylglucosamine kinase</fullName>
    </submittedName>
</protein>
<dbReference type="InterPro" id="IPR043129">
    <property type="entry name" value="ATPase_NBD"/>
</dbReference>
<feature type="domain" description="ATPase BadF/BadG/BcrA/BcrD type" evidence="1">
    <location>
        <begin position="13"/>
        <end position="275"/>
    </location>
</feature>
<evidence type="ECO:0000313" key="3">
    <source>
        <dbReference type="Proteomes" id="UP000642748"/>
    </source>
</evidence>
<organism evidence="2 3">
    <name type="scientific">Rugosimonospora africana</name>
    <dbReference type="NCBI Taxonomy" id="556532"/>
    <lineage>
        <taxon>Bacteria</taxon>
        <taxon>Bacillati</taxon>
        <taxon>Actinomycetota</taxon>
        <taxon>Actinomycetes</taxon>
        <taxon>Micromonosporales</taxon>
        <taxon>Micromonosporaceae</taxon>
        <taxon>Rugosimonospora</taxon>
    </lineage>
</organism>